<protein>
    <submittedName>
        <fullName evidence="2">Uncharacterized protein</fullName>
    </submittedName>
</protein>
<name>A0AAP0J1X8_9MAGN</name>
<feature type="region of interest" description="Disordered" evidence="1">
    <location>
        <begin position="1"/>
        <end position="73"/>
    </location>
</feature>
<accession>A0AAP0J1X8</accession>
<keyword evidence="3" id="KW-1185">Reference proteome</keyword>
<sequence length="73" mass="8897">MIRRKRMADQKQELTQTLKENHQMREYGEQKKKEVTETMKWEDKPKKRVSNLPDNEDEGNMEEYRDSSSLYTT</sequence>
<evidence type="ECO:0000313" key="3">
    <source>
        <dbReference type="Proteomes" id="UP001419268"/>
    </source>
</evidence>
<evidence type="ECO:0000313" key="2">
    <source>
        <dbReference type="EMBL" id="KAK9125250.1"/>
    </source>
</evidence>
<reference evidence="2 3" key="1">
    <citation type="submission" date="2024-01" db="EMBL/GenBank/DDBJ databases">
        <title>Genome assemblies of Stephania.</title>
        <authorList>
            <person name="Yang L."/>
        </authorList>
    </citation>
    <scope>NUCLEOTIDE SEQUENCE [LARGE SCALE GENOMIC DNA]</scope>
    <source>
        <strain evidence="2">JXDWG</strain>
        <tissue evidence="2">Leaf</tissue>
    </source>
</reference>
<dbReference type="Proteomes" id="UP001419268">
    <property type="component" value="Unassembled WGS sequence"/>
</dbReference>
<organism evidence="2 3">
    <name type="scientific">Stephania cephalantha</name>
    <dbReference type="NCBI Taxonomy" id="152367"/>
    <lineage>
        <taxon>Eukaryota</taxon>
        <taxon>Viridiplantae</taxon>
        <taxon>Streptophyta</taxon>
        <taxon>Embryophyta</taxon>
        <taxon>Tracheophyta</taxon>
        <taxon>Spermatophyta</taxon>
        <taxon>Magnoliopsida</taxon>
        <taxon>Ranunculales</taxon>
        <taxon>Menispermaceae</taxon>
        <taxon>Menispermoideae</taxon>
        <taxon>Cissampelideae</taxon>
        <taxon>Stephania</taxon>
    </lineage>
</organism>
<evidence type="ECO:0000256" key="1">
    <source>
        <dbReference type="SAM" id="MobiDB-lite"/>
    </source>
</evidence>
<dbReference type="EMBL" id="JBBNAG010000006">
    <property type="protein sequence ID" value="KAK9125250.1"/>
    <property type="molecule type" value="Genomic_DNA"/>
</dbReference>
<dbReference type="AlphaFoldDB" id="A0AAP0J1X8"/>
<proteinExistence type="predicted"/>
<comment type="caution">
    <text evidence="2">The sequence shown here is derived from an EMBL/GenBank/DDBJ whole genome shotgun (WGS) entry which is preliminary data.</text>
</comment>
<feature type="compositionally biased region" description="Basic and acidic residues" evidence="1">
    <location>
        <begin position="19"/>
        <end position="45"/>
    </location>
</feature>
<gene>
    <name evidence="2" type="ORF">Scep_014096</name>
</gene>